<feature type="domain" description="Glycosyltransferase subfamily 4-like N-terminal" evidence="1">
    <location>
        <begin position="35"/>
        <end position="221"/>
    </location>
</feature>
<keyword evidence="2" id="KW-0808">Transferase</keyword>
<name>A0A1H0S7N6_9BACT</name>
<sequence length="434" mass="47484">MQQRTGTDAKTVTHAFLLSPMKILHLISQHPKSTGSGYYLQNIISQAGASGHENYLVAGSSRGVRPHLAMIDSTSCSFVDFGSEPLDFAIPGMSDVMPYESSRFKDLSSAQLNSYKTAWANAVAEAVARFSPDIIHTHHLWIATSVARQLVPDIPMVTSCHSTDLRQFVQCPHLREFVEAGCRKSDRVLSLGGAQRQKIIDLYNIGGDRIDIIGGGIDTSRFQLHPDKPSAPPVQLVYGGKISFAKGVKWLMETVAEIDSCPEFHLHLAGSGTGSEEQECLSLASRLSGLVTVCGHLPQDRFAELMAQCHIFVLPSYYEGLPLVLLEALGAGCRIVTTNLPGCTELLGGCSEDLVRFIPLPPLETVDSPKKTDEKMLRLRLEKALKSMIATVVENPTLPTQEIDAILAANSWQAVFQKIENSYRSVIDKRKKNA</sequence>
<dbReference type="OrthoDB" id="9775208at2"/>
<dbReference type="PANTHER" id="PTHR45947:SF3">
    <property type="entry name" value="SULFOQUINOVOSYL TRANSFERASE SQD2"/>
    <property type="match status" value="1"/>
</dbReference>
<keyword evidence="3" id="KW-1185">Reference proteome</keyword>
<evidence type="ECO:0000259" key="1">
    <source>
        <dbReference type="Pfam" id="PF13439"/>
    </source>
</evidence>
<reference evidence="2 3" key="1">
    <citation type="submission" date="2016-10" db="EMBL/GenBank/DDBJ databases">
        <authorList>
            <person name="de Groot N.N."/>
        </authorList>
    </citation>
    <scope>NUCLEOTIDE SEQUENCE [LARGE SCALE GENOMIC DNA]</scope>
    <source>
        <strain evidence="2 3">DSM 12130</strain>
    </source>
</reference>
<gene>
    <name evidence="2" type="ORF">SAMN05660330_02574</name>
</gene>
<dbReference type="InterPro" id="IPR028098">
    <property type="entry name" value="Glyco_trans_4-like_N"/>
</dbReference>
<dbReference type="CDD" id="cd03801">
    <property type="entry name" value="GT4_PimA-like"/>
    <property type="match status" value="1"/>
</dbReference>
<dbReference type="EMBL" id="FNJI01000017">
    <property type="protein sequence ID" value="SDP37665.1"/>
    <property type="molecule type" value="Genomic_DNA"/>
</dbReference>
<dbReference type="AlphaFoldDB" id="A0A1H0S7N6"/>
<dbReference type="Gene3D" id="3.40.50.2000">
    <property type="entry name" value="Glycogen Phosphorylase B"/>
    <property type="match status" value="2"/>
</dbReference>
<dbReference type="Pfam" id="PF13692">
    <property type="entry name" value="Glyco_trans_1_4"/>
    <property type="match status" value="1"/>
</dbReference>
<dbReference type="Proteomes" id="UP000199073">
    <property type="component" value="Unassembled WGS sequence"/>
</dbReference>
<evidence type="ECO:0000313" key="3">
    <source>
        <dbReference type="Proteomes" id="UP000199073"/>
    </source>
</evidence>
<evidence type="ECO:0000313" key="2">
    <source>
        <dbReference type="EMBL" id="SDP37665.1"/>
    </source>
</evidence>
<dbReference type="PANTHER" id="PTHR45947">
    <property type="entry name" value="SULFOQUINOVOSYL TRANSFERASE SQD2"/>
    <property type="match status" value="1"/>
</dbReference>
<dbReference type="SUPFAM" id="SSF53756">
    <property type="entry name" value="UDP-Glycosyltransferase/glycogen phosphorylase"/>
    <property type="match status" value="1"/>
</dbReference>
<protein>
    <submittedName>
        <fullName evidence="2">Glycosyltransferase involved in cell wall bisynthesis</fullName>
    </submittedName>
</protein>
<dbReference type="Pfam" id="PF13439">
    <property type="entry name" value="Glyco_transf_4"/>
    <property type="match status" value="1"/>
</dbReference>
<dbReference type="InterPro" id="IPR050194">
    <property type="entry name" value="Glycosyltransferase_grp1"/>
</dbReference>
<dbReference type="STRING" id="91360.SAMN05660330_02574"/>
<proteinExistence type="predicted"/>
<organism evidence="2 3">
    <name type="scientific">Desulforhopalus singaporensis</name>
    <dbReference type="NCBI Taxonomy" id="91360"/>
    <lineage>
        <taxon>Bacteria</taxon>
        <taxon>Pseudomonadati</taxon>
        <taxon>Thermodesulfobacteriota</taxon>
        <taxon>Desulfobulbia</taxon>
        <taxon>Desulfobulbales</taxon>
        <taxon>Desulfocapsaceae</taxon>
        <taxon>Desulforhopalus</taxon>
    </lineage>
</organism>
<dbReference type="GO" id="GO:0016757">
    <property type="term" value="F:glycosyltransferase activity"/>
    <property type="evidence" value="ECO:0007669"/>
    <property type="project" value="UniProtKB-ARBA"/>
</dbReference>
<accession>A0A1H0S7N6</accession>